<accession>A0A0E0P7M6</accession>
<name>A0A0E0P7M6_ORYRU</name>
<reference evidence="1" key="2">
    <citation type="submission" date="2015-06" db="UniProtKB">
        <authorList>
            <consortium name="EnsemblPlants"/>
        </authorList>
    </citation>
    <scope>IDENTIFICATION</scope>
</reference>
<keyword evidence="2" id="KW-1185">Reference proteome</keyword>
<evidence type="ECO:0000313" key="2">
    <source>
        <dbReference type="Proteomes" id="UP000008022"/>
    </source>
</evidence>
<dbReference type="HOGENOM" id="CLU_120192_1_1_1"/>
<sequence length="114" mass="13321">MEEDDNTVAVDGGGRRQLRRRHYFGPRCRTLGSTLTSKEMMEWLLLRNVCATSSSSLYHTATSFHDSIVDYCSPPGCPLQYKLQDIDRALHPYNKIQQSHQMYFWLNHFFSFLV</sequence>
<reference evidence="2" key="1">
    <citation type="submission" date="2013-06" db="EMBL/GenBank/DDBJ databases">
        <authorList>
            <person name="Zhao Q."/>
        </authorList>
    </citation>
    <scope>NUCLEOTIDE SEQUENCE</scope>
    <source>
        <strain evidence="2">cv. W1943</strain>
    </source>
</reference>
<organism evidence="1 2">
    <name type="scientific">Oryza rufipogon</name>
    <name type="common">Brownbeard rice</name>
    <name type="synonym">Asian wild rice</name>
    <dbReference type="NCBI Taxonomy" id="4529"/>
    <lineage>
        <taxon>Eukaryota</taxon>
        <taxon>Viridiplantae</taxon>
        <taxon>Streptophyta</taxon>
        <taxon>Embryophyta</taxon>
        <taxon>Tracheophyta</taxon>
        <taxon>Spermatophyta</taxon>
        <taxon>Magnoliopsida</taxon>
        <taxon>Liliopsida</taxon>
        <taxon>Poales</taxon>
        <taxon>Poaceae</taxon>
        <taxon>BOP clade</taxon>
        <taxon>Oryzoideae</taxon>
        <taxon>Oryzeae</taxon>
        <taxon>Oryzinae</taxon>
        <taxon>Oryza</taxon>
    </lineage>
</organism>
<proteinExistence type="predicted"/>
<dbReference type="AlphaFoldDB" id="A0A0E0P7M6"/>
<dbReference type="Proteomes" id="UP000008022">
    <property type="component" value="Unassembled WGS sequence"/>
</dbReference>
<protein>
    <submittedName>
        <fullName evidence="1">Uncharacterized protein</fullName>
    </submittedName>
</protein>
<dbReference type="Gramene" id="ORUFI04G09530.1">
    <property type="protein sequence ID" value="ORUFI04G09530.1"/>
    <property type="gene ID" value="ORUFI04G09530"/>
</dbReference>
<evidence type="ECO:0000313" key="1">
    <source>
        <dbReference type="EnsemblPlants" id="ORUFI04G09530.1"/>
    </source>
</evidence>
<dbReference type="EnsemblPlants" id="ORUFI04G09530.1">
    <property type="protein sequence ID" value="ORUFI04G09530.1"/>
    <property type="gene ID" value="ORUFI04G09530"/>
</dbReference>